<name>A0ABV3UQ51_9CORY</name>
<organism evidence="1 2">
    <name type="scientific">Corynebacterium xerosis</name>
    <dbReference type="NCBI Taxonomy" id="1725"/>
    <lineage>
        <taxon>Bacteria</taxon>
        <taxon>Bacillati</taxon>
        <taxon>Actinomycetota</taxon>
        <taxon>Actinomycetes</taxon>
        <taxon>Mycobacteriales</taxon>
        <taxon>Corynebacteriaceae</taxon>
        <taxon>Corynebacterium</taxon>
    </lineage>
</organism>
<evidence type="ECO:0000313" key="2">
    <source>
        <dbReference type="Proteomes" id="UP001558353"/>
    </source>
</evidence>
<sequence>MKFLRRYRSTGADPLFGDPRRAHHGVAMEGYFWRITDPATGRVVIALCGANKGPEGNWSTIGLASWPNGFVRTEALDGSWTDPDGLGVRGGFTTSASTTTASAAFAGDDSELHVDLGGKTWEFDDAQVYSEKNWGREGFPESWWWGQAQGFAEPGASLAFAGGLVTSGPLRVEVTALVAMLPDGRVIRLGDPVISPVATTTSLTALEHGGLERARAELRRRGLDDSLTHAPPFRG</sequence>
<proteinExistence type="predicted"/>
<keyword evidence="2" id="KW-1185">Reference proteome</keyword>
<gene>
    <name evidence="1" type="ORF">VVR64_00260</name>
</gene>
<dbReference type="Proteomes" id="UP001558353">
    <property type="component" value="Unassembled WGS sequence"/>
</dbReference>
<protein>
    <submittedName>
        <fullName evidence="1">Tocopherol cyclase family protein</fullName>
    </submittedName>
</protein>
<reference evidence="1 2" key="1">
    <citation type="journal article" date="2024" name="Fungal Genet. Biol.">
        <title>The porcine skin microbiome exhibits broad fungal antagonism.</title>
        <authorList>
            <person name="De La Cruz K.F."/>
            <person name="Townsend E.C."/>
            <person name="Alex Cheong J.Z."/>
            <person name="Salamzade R."/>
            <person name="Liu A."/>
            <person name="Sandstrom S."/>
            <person name="Davila E."/>
            <person name="Huang L."/>
            <person name="Xu K.H."/>
            <person name="Wu S.Y."/>
            <person name="Meudt J.J."/>
            <person name="Shanmuganayagam D."/>
            <person name="Gibson A.L.F."/>
            <person name="Kalan L.R."/>
        </authorList>
    </citation>
    <scope>NUCLEOTIDE SEQUENCE [LARGE SCALE GENOMIC DNA]</scope>
    <source>
        <strain evidence="1 2">LK2569</strain>
    </source>
</reference>
<dbReference type="RefSeq" id="WP_368521780.1">
    <property type="nucleotide sequence ID" value="NZ_JAYWMA010000001.1"/>
</dbReference>
<dbReference type="Pfam" id="PF14249">
    <property type="entry name" value="Tocopherol_cycl"/>
    <property type="match status" value="1"/>
</dbReference>
<dbReference type="EMBL" id="JAYWMA010000001">
    <property type="protein sequence ID" value="MEX3527506.1"/>
    <property type="molecule type" value="Genomic_DNA"/>
</dbReference>
<evidence type="ECO:0000313" key="1">
    <source>
        <dbReference type="EMBL" id="MEX3527506.1"/>
    </source>
</evidence>
<accession>A0ABV3UQ51</accession>
<dbReference type="InterPro" id="IPR025893">
    <property type="entry name" value="Tocopherol_cyclase"/>
</dbReference>
<comment type="caution">
    <text evidence="1">The sequence shown here is derived from an EMBL/GenBank/DDBJ whole genome shotgun (WGS) entry which is preliminary data.</text>
</comment>